<proteinExistence type="predicted"/>
<dbReference type="PANTHER" id="PTHR43805">
    <property type="entry name" value="GLYCEROPHOSPHORYL DIESTER PHOSPHODIESTERASE"/>
    <property type="match status" value="1"/>
</dbReference>
<dbReference type="AlphaFoldDB" id="A0A0C3AYP0"/>
<evidence type="ECO:0000313" key="2">
    <source>
        <dbReference type="EMBL" id="KIM29640.1"/>
    </source>
</evidence>
<dbReference type="Gene3D" id="3.20.20.190">
    <property type="entry name" value="Phosphatidylinositol (PI) phosphodiesterase"/>
    <property type="match status" value="1"/>
</dbReference>
<protein>
    <recommendedName>
        <fullName evidence="1">GP-PDE domain-containing protein</fullName>
    </recommendedName>
</protein>
<dbReference type="PANTHER" id="PTHR43805:SF1">
    <property type="entry name" value="GP-PDE DOMAIN-CONTAINING PROTEIN"/>
    <property type="match status" value="1"/>
</dbReference>
<keyword evidence="3" id="KW-1185">Reference proteome</keyword>
<reference evidence="2 3" key="1">
    <citation type="submission" date="2014-04" db="EMBL/GenBank/DDBJ databases">
        <authorList>
            <consortium name="DOE Joint Genome Institute"/>
            <person name="Kuo A."/>
            <person name="Zuccaro A."/>
            <person name="Kohler A."/>
            <person name="Nagy L.G."/>
            <person name="Floudas D."/>
            <person name="Copeland A."/>
            <person name="Barry K.W."/>
            <person name="Cichocki N."/>
            <person name="Veneault-Fourrey C."/>
            <person name="LaButti K."/>
            <person name="Lindquist E.A."/>
            <person name="Lipzen A."/>
            <person name="Lundell T."/>
            <person name="Morin E."/>
            <person name="Murat C."/>
            <person name="Sun H."/>
            <person name="Tunlid A."/>
            <person name="Henrissat B."/>
            <person name="Grigoriev I.V."/>
            <person name="Hibbett D.S."/>
            <person name="Martin F."/>
            <person name="Nordberg H.P."/>
            <person name="Cantor M.N."/>
            <person name="Hua S.X."/>
        </authorList>
    </citation>
    <scope>NUCLEOTIDE SEQUENCE [LARGE SCALE GENOMIC DNA]</scope>
    <source>
        <strain evidence="2 3">MAFF 305830</strain>
    </source>
</reference>
<dbReference type="Pfam" id="PF03009">
    <property type="entry name" value="GDPD"/>
    <property type="match status" value="1"/>
</dbReference>
<dbReference type="InterPro" id="IPR017946">
    <property type="entry name" value="PLC-like_Pdiesterase_TIM-brl"/>
</dbReference>
<name>A0A0C3AYP0_SERVB</name>
<reference evidence="3" key="2">
    <citation type="submission" date="2015-01" db="EMBL/GenBank/DDBJ databases">
        <title>Evolutionary Origins and Diversification of the Mycorrhizal Mutualists.</title>
        <authorList>
            <consortium name="DOE Joint Genome Institute"/>
            <consortium name="Mycorrhizal Genomics Consortium"/>
            <person name="Kohler A."/>
            <person name="Kuo A."/>
            <person name="Nagy L.G."/>
            <person name="Floudas D."/>
            <person name="Copeland A."/>
            <person name="Barry K.W."/>
            <person name="Cichocki N."/>
            <person name="Veneault-Fourrey C."/>
            <person name="LaButti K."/>
            <person name="Lindquist E.A."/>
            <person name="Lipzen A."/>
            <person name="Lundell T."/>
            <person name="Morin E."/>
            <person name="Murat C."/>
            <person name="Riley R."/>
            <person name="Ohm R."/>
            <person name="Sun H."/>
            <person name="Tunlid A."/>
            <person name="Henrissat B."/>
            <person name="Grigoriev I.V."/>
            <person name="Hibbett D.S."/>
            <person name="Martin F."/>
        </authorList>
    </citation>
    <scope>NUCLEOTIDE SEQUENCE [LARGE SCALE GENOMIC DNA]</scope>
    <source>
        <strain evidence="3">MAFF 305830</strain>
    </source>
</reference>
<dbReference type="EMBL" id="KN824288">
    <property type="protein sequence ID" value="KIM29640.1"/>
    <property type="molecule type" value="Genomic_DNA"/>
</dbReference>
<evidence type="ECO:0000259" key="1">
    <source>
        <dbReference type="PROSITE" id="PS51704"/>
    </source>
</evidence>
<gene>
    <name evidence="2" type="ORF">M408DRAFT_328855</name>
</gene>
<organism evidence="2 3">
    <name type="scientific">Serendipita vermifera MAFF 305830</name>
    <dbReference type="NCBI Taxonomy" id="933852"/>
    <lineage>
        <taxon>Eukaryota</taxon>
        <taxon>Fungi</taxon>
        <taxon>Dikarya</taxon>
        <taxon>Basidiomycota</taxon>
        <taxon>Agaricomycotina</taxon>
        <taxon>Agaricomycetes</taxon>
        <taxon>Sebacinales</taxon>
        <taxon>Serendipitaceae</taxon>
        <taxon>Serendipita</taxon>
    </lineage>
</organism>
<dbReference type="SUPFAM" id="SSF51695">
    <property type="entry name" value="PLC-like phosphodiesterases"/>
    <property type="match status" value="1"/>
</dbReference>
<evidence type="ECO:0000313" key="3">
    <source>
        <dbReference type="Proteomes" id="UP000054097"/>
    </source>
</evidence>
<feature type="domain" description="GP-PDE" evidence="1">
    <location>
        <begin position="1"/>
        <end position="227"/>
    </location>
</feature>
<sequence length="293" mass="33249">MESFKAAIAVGAHAIESDVHVTLDSVVIMSHDPDLARTTDAVGLIKERNWFGEDGMEHCRTLKEPKQPMPTFAQTIELLMLPENRHVKFNVDVKVQNNPDRLFKLMHQTISAQENWETTLAPRIVLGLWHPTFIVPAKTHLPYLSLAHIGVSLEIAREYFWESCDAFSILFIALASTEGERFRKDAKAAGKSIMVWTVNDPLQMTEAVRWGVDAIITDKPKDWIDLRARISENYESSAEYGRSFLWTSPYYYRPTHLLFGYIARKRLEKVAGPFLKAVLPAQVTPEIRVSAAA</sequence>
<dbReference type="OrthoDB" id="1058301at2759"/>
<dbReference type="InterPro" id="IPR030395">
    <property type="entry name" value="GP_PDE_dom"/>
</dbReference>
<dbReference type="STRING" id="933852.A0A0C3AYP0"/>
<dbReference type="Proteomes" id="UP000054097">
    <property type="component" value="Unassembled WGS sequence"/>
</dbReference>
<dbReference type="GO" id="GO:0008081">
    <property type="term" value="F:phosphoric diester hydrolase activity"/>
    <property type="evidence" value="ECO:0007669"/>
    <property type="project" value="InterPro"/>
</dbReference>
<dbReference type="GO" id="GO:0006629">
    <property type="term" value="P:lipid metabolic process"/>
    <property type="evidence" value="ECO:0007669"/>
    <property type="project" value="InterPro"/>
</dbReference>
<dbReference type="PROSITE" id="PS51704">
    <property type="entry name" value="GP_PDE"/>
    <property type="match status" value="1"/>
</dbReference>
<dbReference type="HOGENOM" id="CLU_030006_1_0_1"/>
<accession>A0A0C3AYP0</accession>